<keyword evidence="1" id="KW-0812">Transmembrane</keyword>
<comment type="caution">
    <text evidence="2">The sequence shown here is derived from an EMBL/GenBank/DDBJ whole genome shotgun (WGS) entry which is preliminary data.</text>
</comment>
<name>A0A419W7M6_9BACT</name>
<feature type="transmembrane region" description="Helical" evidence="1">
    <location>
        <begin position="57"/>
        <end position="77"/>
    </location>
</feature>
<gene>
    <name evidence="2" type="ORF">BC643_1829</name>
</gene>
<sequence length="210" mass="22560">MDMTRKGSCINFGNCSKADLKETIELGVTEDFVCPECDSELTEMVGKSKGGKKKMPLIIGGVALVLVLAGGGLIYALSGDETDEFEDLAALASTEQVQQVEETPPVAVAEESAPVPEASKQVAPSAPVNNSSLDLGFGTYKGELKDGKANGMGTMYYSERHLISKRDRQERYAEAGDYIVGEFYGGELVQGKLFDSENVQKQTLILGRPH</sequence>
<evidence type="ECO:0008006" key="4">
    <source>
        <dbReference type="Google" id="ProtNLM"/>
    </source>
</evidence>
<reference evidence="2 3" key="1">
    <citation type="submission" date="2018-09" db="EMBL/GenBank/DDBJ databases">
        <title>Genomic Encyclopedia of Archaeal and Bacterial Type Strains, Phase II (KMG-II): from individual species to whole genera.</title>
        <authorList>
            <person name="Goeker M."/>
        </authorList>
    </citation>
    <scope>NUCLEOTIDE SEQUENCE [LARGE SCALE GENOMIC DNA]</scope>
    <source>
        <strain evidence="2 3">DSM 27148</strain>
    </source>
</reference>
<accession>A0A419W7M6</accession>
<dbReference type="EMBL" id="RAPN01000001">
    <property type="protein sequence ID" value="RKD91473.1"/>
    <property type="molecule type" value="Genomic_DNA"/>
</dbReference>
<keyword evidence="3" id="KW-1185">Reference proteome</keyword>
<organism evidence="2 3">
    <name type="scientific">Mangrovibacterium diazotrophicum</name>
    <dbReference type="NCBI Taxonomy" id="1261403"/>
    <lineage>
        <taxon>Bacteria</taxon>
        <taxon>Pseudomonadati</taxon>
        <taxon>Bacteroidota</taxon>
        <taxon>Bacteroidia</taxon>
        <taxon>Marinilabiliales</taxon>
        <taxon>Prolixibacteraceae</taxon>
        <taxon>Mangrovibacterium</taxon>
    </lineage>
</organism>
<keyword evidence="1" id="KW-0472">Membrane</keyword>
<evidence type="ECO:0000256" key="1">
    <source>
        <dbReference type="SAM" id="Phobius"/>
    </source>
</evidence>
<dbReference type="AlphaFoldDB" id="A0A419W7M6"/>
<proteinExistence type="predicted"/>
<evidence type="ECO:0000313" key="3">
    <source>
        <dbReference type="Proteomes" id="UP000283387"/>
    </source>
</evidence>
<keyword evidence="1" id="KW-1133">Transmembrane helix</keyword>
<protein>
    <recommendedName>
        <fullName evidence="4">MORN repeat protein</fullName>
    </recommendedName>
</protein>
<dbReference type="Proteomes" id="UP000283387">
    <property type="component" value="Unassembled WGS sequence"/>
</dbReference>
<evidence type="ECO:0000313" key="2">
    <source>
        <dbReference type="EMBL" id="RKD91473.1"/>
    </source>
</evidence>